<dbReference type="PROSITE" id="PS50887">
    <property type="entry name" value="GGDEF"/>
    <property type="match status" value="1"/>
</dbReference>
<dbReference type="STRING" id="521013.SAMN04488567_0322"/>
<dbReference type="InterPro" id="IPR000160">
    <property type="entry name" value="GGDEF_dom"/>
</dbReference>
<dbReference type="CDD" id="cd01949">
    <property type="entry name" value="GGDEF"/>
    <property type="match status" value="1"/>
</dbReference>
<evidence type="ECO:0000313" key="5">
    <source>
        <dbReference type="Proteomes" id="UP000198922"/>
    </source>
</evidence>
<dbReference type="SUPFAM" id="SSF141868">
    <property type="entry name" value="EAL domain-like"/>
    <property type="match status" value="1"/>
</dbReference>
<keyword evidence="1" id="KW-0472">Membrane</keyword>
<name>A0A1G7KX79_9RHOB</name>
<dbReference type="Pfam" id="PF00563">
    <property type="entry name" value="EAL"/>
    <property type="match status" value="1"/>
</dbReference>
<dbReference type="InterPro" id="IPR043128">
    <property type="entry name" value="Rev_trsase/Diguanyl_cyclase"/>
</dbReference>
<dbReference type="PROSITE" id="PS50883">
    <property type="entry name" value="EAL"/>
    <property type="match status" value="1"/>
</dbReference>
<dbReference type="NCBIfam" id="TIGR00254">
    <property type="entry name" value="GGDEF"/>
    <property type="match status" value="1"/>
</dbReference>
<evidence type="ECO:0000259" key="2">
    <source>
        <dbReference type="PROSITE" id="PS50883"/>
    </source>
</evidence>
<dbReference type="SMART" id="SM00267">
    <property type="entry name" value="GGDEF"/>
    <property type="match status" value="1"/>
</dbReference>
<dbReference type="OrthoDB" id="9814202at2"/>
<dbReference type="PANTHER" id="PTHR33121:SF70">
    <property type="entry name" value="SIGNALING PROTEIN YKOW"/>
    <property type="match status" value="1"/>
</dbReference>
<evidence type="ECO:0000259" key="3">
    <source>
        <dbReference type="PROSITE" id="PS50887"/>
    </source>
</evidence>
<dbReference type="SMART" id="SM00052">
    <property type="entry name" value="EAL"/>
    <property type="match status" value="1"/>
</dbReference>
<dbReference type="InterPro" id="IPR029787">
    <property type="entry name" value="Nucleotide_cyclase"/>
</dbReference>
<feature type="transmembrane region" description="Helical" evidence="1">
    <location>
        <begin position="21"/>
        <end position="44"/>
    </location>
</feature>
<dbReference type="Gene3D" id="3.20.20.450">
    <property type="entry name" value="EAL domain"/>
    <property type="match status" value="1"/>
</dbReference>
<dbReference type="RefSeq" id="WP_090115147.1">
    <property type="nucleotide sequence ID" value="NZ_FNAT01000014.1"/>
</dbReference>
<keyword evidence="1" id="KW-1133">Transmembrane helix</keyword>
<evidence type="ECO:0000313" key="4">
    <source>
        <dbReference type="EMBL" id="SDF41805.1"/>
    </source>
</evidence>
<accession>A0A1G7KX79</accession>
<dbReference type="Pfam" id="PF00990">
    <property type="entry name" value="GGDEF"/>
    <property type="match status" value="1"/>
</dbReference>
<dbReference type="AlphaFoldDB" id="A0A1G7KX79"/>
<keyword evidence="1" id="KW-0812">Transmembrane</keyword>
<dbReference type="InterPro" id="IPR050706">
    <property type="entry name" value="Cyclic-di-GMP_PDE-like"/>
</dbReference>
<protein>
    <submittedName>
        <fullName evidence="4">Diguanylate cyclase (GGDEF) domain-containing protein</fullName>
    </submittedName>
</protein>
<dbReference type="GO" id="GO:0071111">
    <property type="term" value="F:cyclic-guanylate-specific phosphodiesterase activity"/>
    <property type="evidence" value="ECO:0007669"/>
    <property type="project" value="InterPro"/>
</dbReference>
<dbReference type="PANTHER" id="PTHR33121">
    <property type="entry name" value="CYCLIC DI-GMP PHOSPHODIESTERASE PDEF"/>
    <property type="match status" value="1"/>
</dbReference>
<dbReference type="SUPFAM" id="SSF55073">
    <property type="entry name" value="Nucleotide cyclase"/>
    <property type="match status" value="1"/>
</dbReference>
<dbReference type="CDD" id="cd01948">
    <property type="entry name" value="EAL"/>
    <property type="match status" value="1"/>
</dbReference>
<organism evidence="4 5">
    <name type="scientific">Limimaricola pyoseonensis</name>
    <dbReference type="NCBI Taxonomy" id="521013"/>
    <lineage>
        <taxon>Bacteria</taxon>
        <taxon>Pseudomonadati</taxon>
        <taxon>Pseudomonadota</taxon>
        <taxon>Alphaproteobacteria</taxon>
        <taxon>Rhodobacterales</taxon>
        <taxon>Paracoccaceae</taxon>
        <taxon>Limimaricola</taxon>
    </lineage>
</organism>
<sequence length="510" mass="55190">MPRRVQLGSRLAGGVAGLRRTATLAMVPLLLIMALVAGGGWAAWCIALALPFTIAAAVQRPILQRSRDTDRLTGLGGRQALVAALDAALARGTGRPRTTAAMVIEIDGFKLLEERYDHRAVEQILQATGERLRDCLRERDTAARLEGCCFGVGLSTARRLDLETAIQMASRLQRALSEPIALDGLRVHPSVSVGFALAARLEAPRGEDLVQAATLAMIEAQRAGPGAIRSYSESMQARITARNSLADEIAAALDRGEISAHFQPQISGSTGAVTGVEALARWHHPERGLIPPAEFIPALEQAGLMGRLGELMVQDGLNALRLWDASGLAVPRVGVNFSRHELADPQLVERIAWEIDRFGLEPGRLAVEVLETVVADRADDMVIRNLAGLARLGCCLDLDDFGTGHAAITSIRRFSIQRLKIDRSFITRIDADAEQQKMVSAILTMAERLGLATLAEGVETEGEREMLSRLGCDHLQGFGIARPMPRQDTADWIRARQSTAPIPIRPRQAL</sequence>
<gene>
    <name evidence="4" type="ORF">SAMN04488567_0322</name>
</gene>
<dbReference type="InterPro" id="IPR001633">
    <property type="entry name" value="EAL_dom"/>
</dbReference>
<feature type="domain" description="GGDEF" evidence="3">
    <location>
        <begin position="97"/>
        <end position="233"/>
    </location>
</feature>
<feature type="domain" description="EAL" evidence="2">
    <location>
        <begin position="242"/>
        <end position="497"/>
    </location>
</feature>
<dbReference type="EMBL" id="FNAT01000014">
    <property type="protein sequence ID" value="SDF41805.1"/>
    <property type="molecule type" value="Genomic_DNA"/>
</dbReference>
<keyword evidence="5" id="KW-1185">Reference proteome</keyword>
<proteinExistence type="predicted"/>
<dbReference type="Proteomes" id="UP000198922">
    <property type="component" value="Unassembled WGS sequence"/>
</dbReference>
<reference evidence="5" key="1">
    <citation type="submission" date="2016-10" db="EMBL/GenBank/DDBJ databases">
        <authorList>
            <person name="Varghese N."/>
            <person name="Submissions S."/>
        </authorList>
    </citation>
    <scope>NUCLEOTIDE SEQUENCE [LARGE SCALE GENOMIC DNA]</scope>
    <source>
        <strain evidence="5">DSM 21424</strain>
    </source>
</reference>
<dbReference type="Gene3D" id="3.30.70.270">
    <property type="match status" value="1"/>
</dbReference>
<dbReference type="InterPro" id="IPR035919">
    <property type="entry name" value="EAL_sf"/>
</dbReference>
<evidence type="ECO:0000256" key="1">
    <source>
        <dbReference type="SAM" id="Phobius"/>
    </source>
</evidence>